<dbReference type="AlphaFoldDB" id="A0A0F9LSY1"/>
<proteinExistence type="predicted"/>
<organism evidence="1">
    <name type="scientific">marine sediment metagenome</name>
    <dbReference type="NCBI Taxonomy" id="412755"/>
    <lineage>
        <taxon>unclassified sequences</taxon>
        <taxon>metagenomes</taxon>
        <taxon>ecological metagenomes</taxon>
    </lineage>
</organism>
<evidence type="ECO:0000313" key="1">
    <source>
        <dbReference type="EMBL" id="KKM60212.1"/>
    </source>
</evidence>
<dbReference type="EMBL" id="LAZR01011723">
    <property type="protein sequence ID" value="KKM60212.1"/>
    <property type="molecule type" value="Genomic_DNA"/>
</dbReference>
<protein>
    <submittedName>
        <fullName evidence="1">Uncharacterized protein</fullName>
    </submittedName>
</protein>
<sequence>MNKKEVMKLLKSRIESCYDSLLNSRAEIFPELYIEGFRCRLDELLLLHHLIEGKTFVETCNELGIKYQDVNVQDAKRGGDEK</sequence>
<reference evidence="1" key="1">
    <citation type="journal article" date="2015" name="Nature">
        <title>Complex archaea that bridge the gap between prokaryotes and eukaryotes.</title>
        <authorList>
            <person name="Spang A."/>
            <person name="Saw J.H."/>
            <person name="Jorgensen S.L."/>
            <person name="Zaremba-Niedzwiedzka K."/>
            <person name="Martijn J."/>
            <person name="Lind A.E."/>
            <person name="van Eijk R."/>
            <person name="Schleper C."/>
            <person name="Guy L."/>
            <person name="Ettema T.J."/>
        </authorList>
    </citation>
    <scope>NUCLEOTIDE SEQUENCE</scope>
</reference>
<comment type="caution">
    <text evidence="1">The sequence shown here is derived from an EMBL/GenBank/DDBJ whole genome shotgun (WGS) entry which is preliminary data.</text>
</comment>
<name>A0A0F9LSY1_9ZZZZ</name>
<accession>A0A0F9LSY1</accession>
<gene>
    <name evidence="1" type="ORF">LCGC14_1544190</name>
</gene>